<dbReference type="EnsemblMetazoa" id="XM_014392475.1">
    <property type="protein sequence ID" value="XP_014247961.1"/>
    <property type="gene ID" value="LOC106665772"/>
</dbReference>
<protein>
    <recommendedName>
        <fullName evidence="1">Cyclic nucleotide-binding domain-containing protein</fullName>
    </recommendedName>
</protein>
<accession>A0A8I6RQA9</accession>
<dbReference type="InterPro" id="IPR014710">
    <property type="entry name" value="RmlC-like_jellyroll"/>
</dbReference>
<dbReference type="InterPro" id="IPR018490">
    <property type="entry name" value="cNMP-bd_dom_sf"/>
</dbReference>
<evidence type="ECO:0000259" key="1">
    <source>
        <dbReference type="PROSITE" id="PS50042"/>
    </source>
</evidence>
<dbReference type="OMA" id="CPRMNTY"/>
<name>A0A8I6RQA9_CIMLE</name>
<dbReference type="InterPro" id="IPR000595">
    <property type="entry name" value="cNMP-bd_dom"/>
</dbReference>
<reference evidence="2" key="1">
    <citation type="submission" date="2022-01" db="UniProtKB">
        <authorList>
            <consortium name="EnsemblMetazoa"/>
        </authorList>
    </citation>
    <scope>IDENTIFICATION</scope>
</reference>
<dbReference type="Gene3D" id="2.60.120.10">
    <property type="entry name" value="Jelly Rolls"/>
    <property type="match status" value="2"/>
</dbReference>
<dbReference type="CDD" id="cd00038">
    <property type="entry name" value="CAP_ED"/>
    <property type="match status" value="1"/>
</dbReference>
<dbReference type="PROSITE" id="PS50042">
    <property type="entry name" value="CNMP_BINDING_3"/>
    <property type="match status" value="1"/>
</dbReference>
<organism evidence="2 3">
    <name type="scientific">Cimex lectularius</name>
    <name type="common">Bed bug</name>
    <name type="synonym">Acanthia lectularia</name>
    <dbReference type="NCBI Taxonomy" id="79782"/>
    <lineage>
        <taxon>Eukaryota</taxon>
        <taxon>Metazoa</taxon>
        <taxon>Ecdysozoa</taxon>
        <taxon>Arthropoda</taxon>
        <taxon>Hexapoda</taxon>
        <taxon>Insecta</taxon>
        <taxon>Pterygota</taxon>
        <taxon>Neoptera</taxon>
        <taxon>Paraneoptera</taxon>
        <taxon>Hemiptera</taxon>
        <taxon>Heteroptera</taxon>
        <taxon>Panheteroptera</taxon>
        <taxon>Cimicomorpha</taxon>
        <taxon>Cimicidae</taxon>
        <taxon>Cimex</taxon>
    </lineage>
</organism>
<dbReference type="AlphaFoldDB" id="A0A8I6RQA9"/>
<dbReference type="PANTHER" id="PTHR23011:SF41">
    <property type="entry name" value="CYCLIC NUCLEOTIDE-BINDING DOMAIN-CONTAINING PROTEIN"/>
    <property type="match status" value="1"/>
</dbReference>
<dbReference type="OrthoDB" id="6595331at2759"/>
<dbReference type="Proteomes" id="UP000494040">
    <property type="component" value="Unassembled WGS sequence"/>
</dbReference>
<evidence type="ECO:0000313" key="3">
    <source>
        <dbReference type="Proteomes" id="UP000494040"/>
    </source>
</evidence>
<sequence>MRRIFSRSISSAASWGRKKKKNIIRRRCPLNRFRAIVRKIMCDIFWISDTTDWELGTNAELNVYILTHRKKRLLSLEDKICLRKPTPERTANEINTIMKKLRLFKAFKIYPEDVRREILFHAGFECWNKDRVLVRQGHTPGYAYFIVSGTALFEYTHPDPIFANETKHHIDKLGEGDGFGEMAILYNEPHSGTVTVSSDWIEVILLQKDRFISLLQETVKKHWDAIRWAFMKFPYFENFPEPALRHLCSHASLVTYPPGEIIPVKDEFGSNMVTMVVDGMCNVLQTIFIAEDKSKPMYKRFSLYKERIPENWGQLPDNVRPIIMQICTLRRKCIFGLGEQMSKNMILSESEVLALIIPRNLLLRYNITNIWGRIIDTLNLTYPKTDEIFHSFIENRRWSIYKTKLRKDINKCTKTMSMCIHDAPLSTRARMLRLRGQLYDKVVSMPYYKFGEIDIDNTMEIITLKKKSTDRAPLSGHETDKQRFEEEYLRLKHLYRETQHKLKVFKGVREVG</sequence>
<dbReference type="Pfam" id="PF00027">
    <property type="entry name" value="cNMP_binding"/>
    <property type="match status" value="1"/>
</dbReference>
<dbReference type="SUPFAM" id="SSF51206">
    <property type="entry name" value="cAMP-binding domain-like"/>
    <property type="match status" value="2"/>
</dbReference>
<feature type="domain" description="Cyclic nucleotide-binding" evidence="1">
    <location>
        <begin position="106"/>
        <end position="218"/>
    </location>
</feature>
<dbReference type="KEGG" id="clec:106665772"/>
<evidence type="ECO:0000313" key="2">
    <source>
        <dbReference type="EnsemblMetazoa" id="XP_014247961.1"/>
    </source>
</evidence>
<keyword evidence="3" id="KW-1185">Reference proteome</keyword>
<proteinExistence type="predicted"/>
<dbReference type="PANTHER" id="PTHR23011">
    <property type="entry name" value="CYCLIC NUCLEOTIDE-BINDING DOMAIN CONTAINING PROTEIN"/>
    <property type="match status" value="1"/>
</dbReference>
<dbReference type="GeneID" id="106665772"/>
<dbReference type="RefSeq" id="XP_014247961.1">
    <property type="nucleotide sequence ID" value="XM_014392475.1"/>
</dbReference>